<dbReference type="EMBL" id="LAZR01000107">
    <property type="protein sequence ID" value="KKN90727.1"/>
    <property type="molecule type" value="Genomic_DNA"/>
</dbReference>
<reference evidence="1" key="1">
    <citation type="journal article" date="2015" name="Nature">
        <title>Complex archaea that bridge the gap between prokaryotes and eukaryotes.</title>
        <authorList>
            <person name="Spang A."/>
            <person name="Saw J.H."/>
            <person name="Jorgensen S.L."/>
            <person name="Zaremba-Niedzwiedzka K."/>
            <person name="Martijn J."/>
            <person name="Lind A.E."/>
            <person name="van Eijk R."/>
            <person name="Schleper C."/>
            <person name="Guy L."/>
            <person name="Ettema T.J."/>
        </authorList>
    </citation>
    <scope>NUCLEOTIDE SEQUENCE</scope>
</reference>
<gene>
    <name evidence="1" type="ORF">LCGC14_0223100</name>
</gene>
<name>A0A0F9UT89_9ZZZZ</name>
<proteinExistence type="predicted"/>
<organism evidence="1">
    <name type="scientific">marine sediment metagenome</name>
    <dbReference type="NCBI Taxonomy" id="412755"/>
    <lineage>
        <taxon>unclassified sequences</taxon>
        <taxon>metagenomes</taxon>
        <taxon>ecological metagenomes</taxon>
    </lineage>
</organism>
<protein>
    <submittedName>
        <fullName evidence="1">Uncharacterized protein</fullName>
    </submittedName>
</protein>
<sequence length="69" mass="8128">MKLYSKSGNYIWEFDRFHFFTESEKSSLSAALEFLLKRFKNIDDFNEEGGMNEMIKNMMNELDKSLSGS</sequence>
<accession>A0A0F9UT89</accession>
<comment type="caution">
    <text evidence="1">The sequence shown here is derived from an EMBL/GenBank/DDBJ whole genome shotgun (WGS) entry which is preliminary data.</text>
</comment>
<dbReference type="AlphaFoldDB" id="A0A0F9UT89"/>
<evidence type="ECO:0000313" key="1">
    <source>
        <dbReference type="EMBL" id="KKN90727.1"/>
    </source>
</evidence>